<dbReference type="InterPro" id="IPR014015">
    <property type="entry name" value="Helicase_SF3_DNA-vir"/>
</dbReference>
<proteinExistence type="predicted"/>
<evidence type="ECO:0000259" key="4">
    <source>
        <dbReference type="PROSITE" id="PS51206"/>
    </source>
</evidence>
<dbReference type="EMBL" id="JABAGV010000012">
    <property type="protein sequence ID" value="MBC2474362.1"/>
    <property type="molecule type" value="Genomic_DNA"/>
</dbReference>
<dbReference type="InterPro" id="IPR014818">
    <property type="entry name" value="Phage/plasmid_primase_P4_C"/>
</dbReference>
<reference evidence="5" key="2">
    <citation type="journal article" date="2022" name="Nat. Biotechnol.">
        <title>Carbon-negative production of acetone and isopropanol by gas fermentation at industrial pilot scale.</title>
        <authorList>
            <person name="Liew F.E."/>
            <person name="Nogle R."/>
            <person name="Abdalla T."/>
            <person name="Rasor B.J."/>
            <person name="Canter C."/>
            <person name="Jensen R.O."/>
            <person name="Wang L."/>
            <person name="Strutz J."/>
            <person name="Chirania P."/>
            <person name="De Tissera S."/>
            <person name="Mueller A.P."/>
            <person name="Ruan Z."/>
            <person name="Gao A."/>
            <person name="Tran L."/>
            <person name="Engle N.L."/>
            <person name="Bromley J.C."/>
            <person name="Daniell J."/>
            <person name="Conrado R."/>
            <person name="Tschaplinski T.J."/>
            <person name="Giannone R.J."/>
            <person name="Hettich R.L."/>
            <person name="Karim A.S."/>
            <person name="Simpson S.D."/>
            <person name="Brown S.D."/>
            <person name="Leang C."/>
            <person name="Jewett M.C."/>
            <person name="Kopke M."/>
        </authorList>
    </citation>
    <scope>NUCLEOTIDE SEQUENCE</scope>
    <source>
        <strain evidence="5">DJ015</strain>
    </source>
</reference>
<evidence type="ECO:0000256" key="3">
    <source>
        <dbReference type="ARBA" id="ARBA00022840"/>
    </source>
</evidence>
<evidence type="ECO:0000256" key="2">
    <source>
        <dbReference type="ARBA" id="ARBA00022801"/>
    </source>
</evidence>
<keyword evidence="3" id="KW-0067">ATP-binding</keyword>
<dbReference type="PANTHER" id="PTHR35372:SF2">
    <property type="entry name" value="SF3 HELICASE DOMAIN-CONTAINING PROTEIN"/>
    <property type="match status" value="1"/>
</dbReference>
<evidence type="ECO:0000313" key="5">
    <source>
        <dbReference type="EMBL" id="MBC2474362.1"/>
    </source>
</evidence>
<dbReference type="PANTHER" id="PTHR35372">
    <property type="entry name" value="ATP BINDING PROTEIN-RELATED"/>
    <property type="match status" value="1"/>
</dbReference>
<dbReference type="InterPro" id="IPR045455">
    <property type="entry name" value="NrS-1_pol-like_helicase"/>
</dbReference>
<name>A0AAW3W741_CLOBE</name>
<comment type="caution">
    <text evidence="5">The sequence shown here is derived from an EMBL/GenBank/DDBJ whole genome shotgun (WGS) entry which is preliminary data.</text>
</comment>
<organism evidence="5 6">
    <name type="scientific">Clostridium beijerinckii</name>
    <name type="common">Clostridium MP</name>
    <dbReference type="NCBI Taxonomy" id="1520"/>
    <lineage>
        <taxon>Bacteria</taxon>
        <taxon>Bacillati</taxon>
        <taxon>Bacillota</taxon>
        <taxon>Clostridia</taxon>
        <taxon>Eubacteriales</taxon>
        <taxon>Clostridiaceae</taxon>
        <taxon>Clostridium</taxon>
    </lineage>
</organism>
<accession>A0AAW3W741</accession>
<dbReference type="PROSITE" id="PS51206">
    <property type="entry name" value="SF3_HELICASE_1"/>
    <property type="match status" value="1"/>
</dbReference>
<reference evidence="5" key="1">
    <citation type="submission" date="2020-04" db="EMBL/GenBank/DDBJ databases">
        <authorList>
            <person name="Brown S."/>
        </authorList>
    </citation>
    <scope>NUCLEOTIDE SEQUENCE</scope>
    <source>
        <strain evidence="5">DJ015</strain>
    </source>
</reference>
<dbReference type="InterPro" id="IPR006500">
    <property type="entry name" value="Helicase_put_C_phage/plasmid"/>
</dbReference>
<dbReference type="GO" id="GO:0016787">
    <property type="term" value="F:hydrolase activity"/>
    <property type="evidence" value="ECO:0007669"/>
    <property type="project" value="UniProtKB-KW"/>
</dbReference>
<dbReference type="Gene3D" id="3.40.50.300">
    <property type="entry name" value="P-loop containing nucleotide triphosphate hydrolases"/>
    <property type="match status" value="1"/>
</dbReference>
<dbReference type="Proteomes" id="UP001194098">
    <property type="component" value="Unassembled WGS sequence"/>
</dbReference>
<dbReference type="NCBIfam" id="TIGR01613">
    <property type="entry name" value="primase_Cterm"/>
    <property type="match status" value="1"/>
</dbReference>
<keyword evidence="2" id="KW-0378">Hydrolase</keyword>
<dbReference type="InterPro" id="IPR027417">
    <property type="entry name" value="P-loop_NTPase"/>
</dbReference>
<dbReference type="GO" id="GO:0005524">
    <property type="term" value="F:ATP binding"/>
    <property type="evidence" value="ECO:0007669"/>
    <property type="project" value="UniProtKB-KW"/>
</dbReference>
<dbReference type="Pfam" id="PF19263">
    <property type="entry name" value="DUF5906"/>
    <property type="match status" value="1"/>
</dbReference>
<gene>
    <name evidence="5" type="ORF">HGI39_06480</name>
</gene>
<feature type="domain" description="SF3 helicase" evidence="4">
    <location>
        <begin position="281"/>
        <end position="440"/>
    </location>
</feature>
<evidence type="ECO:0000256" key="1">
    <source>
        <dbReference type="ARBA" id="ARBA00022741"/>
    </source>
</evidence>
<dbReference type="InterPro" id="IPR051620">
    <property type="entry name" value="ORF904-like_C"/>
</dbReference>
<dbReference type="AlphaFoldDB" id="A0AAW3W741"/>
<keyword evidence="1" id="KW-0547">Nucleotide-binding</keyword>
<dbReference type="SUPFAM" id="SSF52540">
    <property type="entry name" value="P-loop containing nucleoside triphosphate hydrolases"/>
    <property type="match status" value="1"/>
</dbReference>
<dbReference type="RefSeq" id="WP_171780283.1">
    <property type="nucleotide sequence ID" value="NZ_JABAGV010000012.1"/>
</dbReference>
<evidence type="ECO:0000313" key="6">
    <source>
        <dbReference type="Proteomes" id="UP001194098"/>
    </source>
</evidence>
<dbReference type="Pfam" id="PF08706">
    <property type="entry name" value="D5_N"/>
    <property type="match status" value="1"/>
</dbReference>
<sequence length="563" mass="65750">MDENKVKKTNDRKTANILKAVKEERNVYIVIEKYDAEIISNFLFSEIILTYEDILNGYEEYLKGAKIIIMHRDNEKEKQVARKIEEKLYYYVYAIKSSLIPNINEMDNSEFKKKICNENWKYAMWIEKTEKPNGKFKEKIIQGKLEYCIGQTLNYHLISNGNNKKRKIYVYDNGVYKETSQENLKTYVKKYIPIHLLTDQILNSVTNLLVSNESKDPSILLGKEHIINLKNGLYNLETGKLEKHRPEYISENQLNVCFNEEYINNGYWDKYIDTLTMGDAEIKNVLQEWIGLILSNYNGWIVKKMLILKGQRDTGKSKIINILEDILGNEKNMTISLQSLGDKFALGDLDGKRLVGAGEISTDKIDAATIEAIKMMTGGDRVPIEQKFESKGSTKFRGFLVYCGNHLPDMIGTKFEAVFNRIMIIPCNNIIPEDEQDYDIFSKLLKDKEYILMWGLTGLKRLIKNNFKFTYSQKIEETINMYKKDVDSVGYFINKNFLITGNRKDRIRTSELYNSYIHWCTINLYNTRSKGEFKNRICDMGIMHNEKYQGNPYYEGLVLKQNN</sequence>
<protein>
    <recommendedName>
        <fullName evidence="4">SF3 helicase domain-containing protein</fullName>
    </recommendedName>
</protein>